<evidence type="ECO:0000313" key="1">
    <source>
        <dbReference type="EMBL" id="DAF91987.1"/>
    </source>
</evidence>
<accession>A0A8S5UC29</accession>
<sequence length="67" mass="7470">MIPILFSAFIKYCFIILKSDGSLNVYVLPSSSIYPLSRPDFSLSSFIKLAVFENISFPLVPPNPSLN</sequence>
<name>A0A8S5UC29_9CAUD</name>
<organism evidence="1">
    <name type="scientific">Podoviridae sp. ctZkC8</name>
    <dbReference type="NCBI Taxonomy" id="2825259"/>
    <lineage>
        <taxon>Viruses</taxon>
        <taxon>Duplodnaviria</taxon>
        <taxon>Heunggongvirae</taxon>
        <taxon>Uroviricota</taxon>
        <taxon>Caudoviricetes</taxon>
    </lineage>
</organism>
<protein>
    <submittedName>
        <fullName evidence="1">Uncharacterized protein</fullName>
    </submittedName>
</protein>
<reference evidence="1" key="1">
    <citation type="journal article" date="2021" name="Proc. Natl. Acad. Sci. U.S.A.">
        <title>A Catalog of Tens of Thousands of Viruses from Human Metagenomes Reveals Hidden Associations with Chronic Diseases.</title>
        <authorList>
            <person name="Tisza M.J."/>
            <person name="Buck C.B."/>
        </authorList>
    </citation>
    <scope>NUCLEOTIDE SEQUENCE</scope>
    <source>
        <strain evidence="1">CtZkC8</strain>
    </source>
</reference>
<dbReference type="EMBL" id="BK016062">
    <property type="protein sequence ID" value="DAF91987.1"/>
    <property type="molecule type" value="Genomic_DNA"/>
</dbReference>
<proteinExistence type="predicted"/>